<reference evidence="1 2" key="1">
    <citation type="journal article" date="2018" name="PLoS ONE">
        <title>The draft genome of Kipferlia bialata reveals reductive genome evolution in fornicate parasites.</title>
        <authorList>
            <person name="Tanifuji G."/>
            <person name="Takabayashi S."/>
            <person name="Kume K."/>
            <person name="Takagi M."/>
            <person name="Nakayama T."/>
            <person name="Kamikawa R."/>
            <person name="Inagaki Y."/>
            <person name="Hashimoto T."/>
        </authorList>
    </citation>
    <scope>NUCLEOTIDE SEQUENCE [LARGE SCALE GENOMIC DNA]</scope>
    <source>
        <strain evidence="1">NY0173</strain>
    </source>
</reference>
<evidence type="ECO:0000313" key="2">
    <source>
        <dbReference type="Proteomes" id="UP000265618"/>
    </source>
</evidence>
<dbReference type="Proteomes" id="UP000265618">
    <property type="component" value="Unassembled WGS sequence"/>
</dbReference>
<gene>
    <name evidence="1" type="ORF">KIPB_016058</name>
</gene>
<sequence length="81" mass="8580">AMVHSSLSGTVSLLLACVQRHGTSIRLDKPLAHEKVQHGVDTISPIQTRTGTHIINTALGASCLSEVGQDRYFAVSLDVGI</sequence>
<name>A0A9K3DCQ0_9EUKA</name>
<dbReference type="EMBL" id="BDIP01009490">
    <property type="protein sequence ID" value="GIQ92346.1"/>
    <property type="molecule type" value="Genomic_DNA"/>
</dbReference>
<evidence type="ECO:0000313" key="1">
    <source>
        <dbReference type="EMBL" id="GIQ92346.1"/>
    </source>
</evidence>
<comment type="caution">
    <text evidence="1">The sequence shown here is derived from an EMBL/GenBank/DDBJ whole genome shotgun (WGS) entry which is preliminary data.</text>
</comment>
<proteinExistence type="predicted"/>
<accession>A0A9K3DCQ0</accession>
<organism evidence="1 2">
    <name type="scientific">Kipferlia bialata</name>
    <dbReference type="NCBI Taxonomy" id="797122"/>
    <lineage>
        <taxon>Eukaryota</taxon>
        <taxon>Metamonada</taxon>
        <taxon>Carpediemonas-like organisms</taxon>
        <taxon>Kipferlia</taxon>
    </lineage>
</organism>
<dbReference type="AlphaFoldDB" id="A0A9K3DCQ0"/>
<feature type="non-terminal residue" evidence="1">
    <location>
        <position position="1"/>
    </location>
</feature>
<keyword evidence="2" id="KW-1185">Reference proteome</keyword>
<protein>
    <submittedName>
        <fullName evidence="1">Uncharacterized protein</fullName>
    </submittedName>
</protein>